<reference evidence="4 5" key="1">
    <citation type="submission" date="2006-10" db="EMBL/GenBank/DDBJ databases">
        <title>The Genome Sequence of Batrachochytrium dendrobatidis JEL423.</title>
        <authorList>
            <consortium name="The Broad Institute Genome Sequencing Platform"/>
            <person name="Birren B."/>
            <person name="Lander E."/>
            <person name="Galagan J."/>
            <person name="Cuomo C."/>
            <person name="Devon K."/>
            <person name="Jaffe D."/>
            <person name="Butler J."/>
            <person name="Alvarez P."/>
            <person name="Gnerre S."/>
            <person name="Grabherr M."/>
            <person name="Kleber M."/>
            <person name="Mauceli E."/>
            <person name="Brockman W."/>
            <person name="Young S."/>
            <person name="LaButti K."/>
            <person name="Sykes S."/>
            <person name="DeCaprio D."/>
            <person name="Crawford M."/>
            <person name="Koehrsen M."/>
            <person name="Engels R."/>
            <person name="Montgomery P."/>
            <person name="Pearson M."/>
            <person name="Howarth C."/>
            <person name="Larson L."/>
            <person name="White J."/>
            <person name="O'Leary S."/>
            <person name="Kodira C."/>
            <person name="Zeng Q."/>
            <person name="Yandava C."/>
            <person name="Alvarado L."/>
            <person name="Longcore J."/>
            <person name="James T."/>
        </authorList>
    </citation>
    <scope>NUCLEOTIDE SEQUENCE [LARGE SCALE GENOMIC DNA]</scope>
    <source>
        <strain evidence="4 5">JEL423</strain>
    </source>
</reference>
<keyword evidence="1" id="KW-0433">Leucine-rich repeat</keyword>
<dbReference type="AlphaFoldDB" id="A0A177WKT7"/>
<keyword evidence="2" id="KW-0677">Repeat</keyword>
<evidence type="ECO:0000256" key="2">
    <source>
        <dbReference type="ARBA" id="ARBA00022737"/>
    </source>
</evidence>
<dbReference type="PANTHER" id="PTHR45973">
    <property type="entry name" value="PROTEIN PHOSPHATASE 1 REGULATORY SUBUNIT SDS22-RELATED"/>
    <property type="match status" value="1"/>
</dbReference>
<dbReference type="Pfam" id="PF12799">
    <property type="entry name" value="LRR_4"/>
    <property type="match status" value="1"/>
</dbReference>
<protein>
    <recommendedName>
        <fullName evidence="6">Protein phosphatase 1 regulatory subunit 7</fullName>
    </recommendedName>
</protein>
<evidence type="ECO:0000313" key="4">
    <source>
        <dbReference type="EMBL" id="OAJ40426.1"/>
    </source>
</evidence>
<dbReference type="SUPFAM" id="SSF52058">
    <property type="entry name" value="L domain-like"/>
    <property type="match status" value="1"/>
</dbReference>
<gene>
    <name evidence="4" type="ORF">BDEG_24164</name>
</gene>
<reference evidence="4 5" key="2">
    <citation type="submission" date="2016-05" db="EMBL/GenBank/DDBJ databases">
        <title>Lineage-specific infection strategies underlie the spectrum of fungal disease in amphibians.</title>
        <authorList>
            <person name="Cuomo C.A."/>
            <person name="Farrer R.A."/>
            <person name="James T."/>
            <person name="Longcore J."/>
            <person name="Birren B."/>
        </authorList>
    </citation>
    <scope>NUCLEOTIDE SEQUENCE [LARGE SCALE GENOMIC DNA]</scope>
    <source>
        <strain evidence="4 5">JEL423</strain>
    </source>
</reference>
<sequence>MSGISVSSNNLTVLFLYDNKIQVIQGLENCHNLTRLYLQNNNISSISGLETGLYKLSVLNISGNKIKIISGLHNLPNLQTLYVDKQILNKDEAVEFDLDTLAGLSTSLTTLTATCNNMANVSCLGVLNNLQNLDLRGNVIQDTDELEILVERCKSLSSLQIANNLIRDRYLRQKLILANSMLRSIDGKDVTQTEHEFLCRMEAQRFTRSKLSTQPKQTLHEQLEEPQSHPIPHLPPYASQYRDLILQRYSK</sequence>
<evidence type="ECO:0008006" key="6">
    <source>
        <dbReference type="Google" id="ProtNLM"/>
    </source>
</evidence>
<dbReference type="PANTHER" id="PTHR45973:SF35">
    <property type="entry name" value="LEUCINE-RICH REPEAT-CONTAINING PROTEIN 43"/>
    <property type="match status" value="1"/>
</dbReference>
<organism evidence="4 5">
    <name type="scientific">Batrachochytrium dendrobatidis (strain JEL423)</name>
    <dbReference type="NCBI Taxonomy" id="403673"/>
    <lineage>
        <taxon>Eukaryota</taxon>
        <taxon>Fungi</taxon>
        <taxon>Fungi incertae sedis</taxon>
        <taxon>Chytridiomycota</taxon>
        <taxon>Chytridiomycota incertae sedis</taxon>
        <taxon>Chytridiomycetes</taxon>
        <taxon>Rhizophydiales</taxon>
        <taxon>Rhizophydiales incertae sedis</taxon>
        <taxon>Batrachochytrium</taxon>
    </lineage>
</organism>
<dbReference type="Gene3D" id="3.80.10.10">
    <property type="entry name" value="Ribonuclease Inhibitor"/>
    <property type="match status" value="2"/>
</dbReference>
<name>A0A177WKT7_BATDL</name>
<evidence type="ECO:0000313" key="5">
    <source>
        <dbReference type="Proteomes" id="UP000077115"/>
    </source>
</evidence>
<dbReference type="EMBL" id="DS022304">
    <property type="protein sequence ID" value="OAJ40426.1"/>
    <property type="molecule type" value="Genomic_DNA"/>
</dbReference>
<feature type="region of interest" description="Disordered" evidence="3">
    <location>
        <begin position="209"/>
        <end position="236"/>
    </location>
</feature>
<dbReference type="OrthoDB" id="266138at2759"/>
<dbReference type="PROSITE" id="PS51450">
    <property type="entry name" value="LRR"/>
    <property type="match status" value="4"/>
</dbReference>
<feature type="compositionally biased region" description="Basic and acidic residues" evidence="3">
    <location>
        <begin position="218"/>
        <end position="227"/>
    </location>
</feature>
<dbReference type="InterPro" id="IPR025875">
    <property type="entry name" value="Leu-rich_rpt_4"/>
</dbReference>
<dbReference type="STRING" id="403673.A0A177WKT7"/>
<accession>A0A177WKT7</accession>
<dbReference type="InterPro" id="IPR032675">
    <property type="entry name" value="LRR_dom_sf"/>
</dbReference>
<dbReference type="InterPro" id="IPR050576">
    <property type="entry name" value="Cilia_flagella_integrity"/>
</dbReference>
<evidence type="ECO:0000256" key="3">
    <source>
        <dbReference type="SAM" id="MobiDB-lite"/>
    </source>
</evidence>
<dbReference type="InterPro" id="IPR001611">
    <property type="entry name" value="Leu-rich_rpt"/>
</dbReference>
<dbReference type="Proteomes" id="UP000077115">
    <property type="component" value="Unassembled WGS sequence"/>
</dbReference>
<proteinExistence type="predicted"/>
<dbReference type="SMART" id="SM00365">
    <property type="entry name" value="LRR_SD22"/>
    <property type="match status" value="4"/>
</dbReference>
<dbReference type="VEuPathDB" id="FungiDB:BDEG_24164"/>
<evidence type="ECO:0000256" key="1">
    <source>
        <dbReference type="ARBA" id="ARBA00022614"/>
    </source>
</evidence>